<dbReference type="GO" id="GO:0016491">
    <property type="term" value="F:oxidoreductase activity"/>
    <property type="evidence" value="ECO:0007669"/>
    <property type="project" value="InterPro"/>
</dbReference>
<accession>A0A5S5CW89</accession>
<evidence type="ECO:0000313" key="1">
    <source>
        <dbReference type="EMBL" id="TYP87993.1"/>
    </source>
</evidence>
<dbReference type="InterPro" id="IPR012349">
    <property type="entry name" value="Split_barrel_FMN-bd"/>
</dbReference>
<gene>
    <name evidence="1" type="ORF">BD833_105168</name>
</gene>
<dbReference type="NCBIfam" id="TIGR00026">
    <property type="entry name" value="hi_GC_TIGR00026"/>
    <property type="match status" value="1"/>
</dbReference>
<comment type="caution">
    <text evidence="1">The sequence shown here is derived from an EMBL/GenBank/DDBJ whole genome shotgun (WGS) entry which is preliminary data.</text>
</comment>
<evidence type="ECO:0000313" key="2">
    <source>
        <dbReference type="Proteomes" id="UP000322499"/>
    </source>
</evidence>
<organism evidence="1 2">
    <name type="scientific">Blastococcus xanthinilyticus</name>
    <dbReference type="NCBI Taxonomy" id="1564164"/>
    <lineage>
        <taxon>Bacteria</taxon>
        <taxon>Bacillati</taxon>
        <taxon>Actinomycetota</taxon>
        <taxon>Actinomycetes</taxon>
        <taxon>Geodermatophilales</taxon>
        <taxon>Geodermatophilaceae</taxon>
        <taxon>Blastococcus</taxon>
    </lineage>
</organism>
<keyword evidence="2" id="KW-1185">Reference proteome</keyword>
<dbReference type="InterPro" id="IPR004378">
    <property type="entry name" value="F420H2_quin_Rdtase"/>
</dbReference>
<dbReference type="EMBL" id="VNHW01000005">
    <property type="protein sequence ID" value="TYP87993.1"/>
    <property type="molecule type" value="Genomic_DNA"/>
</dbReference>
<proteinExistence type="predicted"/>
<dbReference type="Proteomes" id="UP000322499">
    <property type="component" value="Unassembled WGS sequence"/>
</dbReference>
<dbReference type="Gene3D" id="2.30.110.10">
    <property type="entry name" value="Electron Transport, Fmn-binding Protein, Chain A"/>
    <property type="match status" value="1"/>
</dbReference>
<reference evidence="1 2" key="1">
    <citation type="submission" date="2019-07" db="EMBL/GenBank/DDBJ databases">
        <title>Genomic Encyclopedia of Archaeal and Bacterial Type Strains, Phase II (KMG-II): from individual species to whole genera.</title>
        <authorList>
            <person name="Goeker M."/>
        </authorList>
    </citation>
    <scope>NUCLEOTIDE SEQUENCE [LARGE SCALE GENOMIC DNA]</scope>
    <source>
        <strain evidence="1 2">DSM 46842</strain>
    </source>
</reference>
<protein>
    <submittedName>
        <fullName evidence="1">Deazaflavin-dependent oxidoreductase (Nitroreductase family)</fullName>
    </submittedName>
</protein>
<sequence>MHVLGISAAAVVLLAALFVQSFRAKWGPVQRAVRRFNRDVTNPRQLATAGRPGAYAAVVHHRGRVSGTAYRTPAVAVPAGDGFVFALPYGPGADWVRNVLAAGTATVEHEGRSVEVQRPRLVDESEANRFFPPREQRMHRVFGVVDFLHVAEVGR</sequence>
<dbReference type="RefSeq" id="WP_166532924.1">
    <property type="nucleotide sequence ID" value="NZ_VNHW01000005.1"/>
</dbReference>
<dbReference type="AlphaFoldDB" id="A0A5S5CW89"/>
<name>A0A5S5CW89_9ACTN</name>